<dbReference type="EMBL" id="NJBO01000004">
    <property type="protein sequence ID" value="TKJ43456.1"/>
    <property type="molecule type" value="Genomic_DNA"/>
</dbReference>
<evidence type="ECO:0000313" key="1">
    <source>
        <dbReference type="EMBL" id="TKJ43456.1"/>
    </source>
</evidence>
<gene>
    <name evidence="1" type="ORF">CEE36_03730</name>
</gene>
<accession>A0A532V8H5</accession>
<protein>
    <submittedName>
        <fullName evidence="1">Uncharacterized protein</fullName>
    </submittedName>
</protein>
<dbReference type="Proteomes" id="UP000317778">
    <property type="component" value="Unassembled WGS sequence"/>
</dbReference>
<dbReference type="Pfam" id="PF13289">
    <property type="entry name" value="SIR2_2"/>
    <property type="match status" value="1"/>
</dbReference>
<evidence type="ECO:0000313" key="2">
    <source>
        <dbReference type="Proteomes" id="UP000317778"/>
    </source>
</evidence>
<sequence>MVQQLRRLLLLRFQNLNIDLFTTNYDFVLENWLQGMSIAFELGIELDYRNGITYWDFRKIAESDSRWRIIKLHGSIDLYSTSDGRIIKLPTPTAGGSLVDGREIHEMLIYPTQQKTMENKPYCDMFKALVEAISQAKVLVFIGFNFNYNDKHISEAVEKGIANNRQLKKVVVVKGHPEDSVKELLKIKGLGHKRIKGIAGLMPKREVVSEIVTTIREVLG</sequence>
<organism evidence="1 2">
    <name type="scientific">candidate division TA06 bacterium B3_TA06</name>
    <dbReference type="NCBI Taxonomy" id="2012487"/>
    <lineage>
        <taxon>Bacteria</taxon>
        <taxon>Bacteria division TA06</taxon>
    </lineage>
</organism>
<proteinExistence type="predicted"/>
<comment type="caution">
    <text evidence="1">The sequence shown here is derived from an EMBL/GenBank/DDBJ whole genome shotgun (WGS) entry which is preliminary data.</text>
</comment>
<name>A0A532V8H5_UNCT6</name>
<reference evidence="1 2" key="1">
    <citation type="submission" date="2017-06" db="EMBL/GenBank/DDBJ databases">
        <title>Novel microbial phyla capable of carbon fixation and sulfur reduction in deep-sea sediments.</title>
        <authorList>
            <person name="Huang J."/>
            <person name="Baker B."/>
            <person name="Wang Y."/>
        </authorList>
    </citation>
    <scope>NUCLEOTIDE SEQUENCE [LARGE SCALE GENOMIC DNA]</scope>
    <source>
        <strain evidence="1">B3_TA06</strain>
    </source>
</reference>
<dbReference type="AlphaFoldDB" id="A0A532V8H5"/>